<accession>A0ABP8GP55</accession>
<dbReference type="RefSeq" id="WP_345247494.1">
    <property type="nucleotide sequence ID" value="NZ_BAABFO010000005.1"/>
</dbReference>
<dbReference type="CDD" id="cd17535">
    <property type="entry name" value="REC_NarL-like"/>
    <property type="match status" value="1"/>
</dbReference>
<protein>
    <submittedName>
        <fullName evidence="6">Response regulator transcription factor RqpR</fullName>
    </submittedName>
</protein>
<proteinExistence type="predicted"/>
<feature type="modified residue" description="4-aspartylphosphate" evidence="3">
    <location>
        <position position="54"/>
    </location>
</feature>
<comment type="caution">
    <text evidence="6">The sequence shown here is derived from an EMBL/GenBank/DDBJ whole genome shotgun (WGS) entry which is preliminary data.</text>
</comment>
<dbReference type="InterPro" id="IPR001789">
    <property type="entry name" value="Sig_transdc_resp-reg_receiver"/>
</dbReference>
<gene>
    <name evidence="6" type="primary">rqpR</name>
    <name evidence="6" type="ORF">GCM10023144_12800</name>
</gene>
<dbReference type="InterPro" id="IPR058245">
    <property type="entry name" value="NreC/VraR/RcsB-like_REC"/>
</dbReference>
<dbReference type="Gene3D" id="3.40.50.2300">
    <property type="match status" value="1"/>
</dbReference>
<dbReference type="InterPro" id="IPR016032">
    <property type="entry name" value="Sig_transdc_resp-reg_C-effctor"/>
</dbReference>
<evidence type="ECO:0000313" key="6">
    <source>
        <dbReference type="EMBL" id="GAA4327787.1"/>
    </source>
</evidence>
<reference evidence="7" key="1">
    <citation type="journal article" date="2019" name="Int. J. Syst. Evol. Microbiol.">
        <title>The Global Catalogue of Microorganisms (GCM) 10K type strain sequencing project: providing services to taxonomists for standard genome sequencing and annotation.</title>
        <authorList>
            <consortium name="The Broad Institute Genomics Platform"/>
            <consortium name="The Broad Institute Genome Sequencing Center for Infectious Disease"/>
            <person name="Wu L."/>
            <person name="Ma J."/>
        </authorList>
    </citation>
    <scope>NUCLEOTIDE SEQUENCE [LARGE SCALE GENOMIC DNA]</scope>
    <source>
        <strain evidence="7">JCM 17666</strain>
    </source>
</reference>
<evidence type="ECO:0000313" key="7">
    <source>
        <dbReference type="Proteomes" id="UP001501671"/>
    </source>
</evidence>
<dbReference type="InterPro" id="IPR039420">
    <property type="entry name" value="WalR-like"/>
</dbReference>
<keyword evidence="2" id="KW-0238">DNA-binding</keyword>
<organism evidence="6 7">
    <name type="scientific">Pigmentiphaga soli</name>
    <dbReference type="NCBI Taxonomy" id="1007095"/>
    <lineage>
        <taxon>Bacteria</taxon>
        <taxon>Pseudomonadati</taxon>
        <taxon>Pseudomonadota</taxon>
        <taxon>Betaproteobacteria</taxon>
        <taxon>Burkholderiales</taxon>
        <taxon>Alcaligenaceae</taxon>
        <taxon>Pigmentiphaga</taxon>
    </lineage>
</organism>
<feature type="domain" description="HTH luxR-type" evidence="4">
    <location>
        <begin position="142"/>
        <end position="207"/>
    </location>
</feature>
<evidence type="ECO:0000259" key="5">
    <source>
        <dbReference type="PROSITE" id="PS50110"/>
    </source>
</evidence>
<dbReference type="PROSITE" id="PS50110">
    <property type="entry name" value="RESPONSE_REGULATORY"/>
    <property type="match status" value="1"/>
</dbReference>
<dbReference type="CDD" id="cd06170">
    <property type="entry name" value="LuxR_C_like"/>
    <property type="match status" value="1"/>
</dbReference>
<dbReference type="Pfam" id="PF00072">
    <property type="entry name" value="Response_reg"/>
    <property type="match status" value="1"/>
</dbReference>
<feature type="domain" description="Response regulatory" evidence="5">
    <location>
        <begin position="3"/>
        <end position="119"/>
    </location>
</feature>
<evidence type="ECO:0000256" key="3">
    <source>
        <dbReference type="PROSITE-ProRule" id="PRU00169"/>
    </source>
</evidence>
<dbReference type="Proteomes" id="UP001501671">
    <property type="component" value="Unassembled WGS sequence"/>
</dbReference>
<name>A0ABP8GP55_9BURK</name>
<dbReference type="InterPro" id="IPR000792">
    <property type="entry name" value="Tscrpt_reg_LuxR_C"/>
</dbReference>
<dbReference type="PROSITE" id="PS50043">
    <property type="entry name" value="HTH_LUXR_2"/>
    <property type="match status" value="1"/>
</dbReference>
<dbReference type="SUPFAM" id="SSF52172">
    <property type="entry name" value="CheY-like"/>
    <property type="match status" value="1"/>
</dbReference>
<dbReference type="SMART" id="SM00421">
    <property type="entry name" value="HTH_LUXR"/>
    <property type="match status" value="1"/>
</dbReference>
<evidence type="ECO:0000256" key="1">
    <source>
        <dbReference type="ARBA" id="ARBA00022553"/>
    </source>
</evidence>
<dbReference type="EMBL" id="BAABFO010000005">
    <property type="protein sequence ID" value="GAA4327787.1"/>
    <property type="molecule type" value="Genomic_DNA"/>
</dbReference>
<keyword evidence="1 3" id="KW-0597">Phosphoprotein</keyword>
<dbReference type="SUPFAM" id="SSF46894">
    <property type="entry name" value="C-terminal effector domain of the bipartite response regulators"/>
    <property type="match status" value="1"/>
</dbReference>
<dbReference type="PANTHER" id="PTHR43214:SF43">
    <property type="entry name" value="TWO-COMPONENT RESPONSE REGULATOR"/>
    <property type="match status" value="1"/>
</dbReference>
<dbReference type="InterPro" id="IPR011006">
    <property type="entry name" value="CheY-like_superfamily"/>
</dbReference>
<sequence length="210" mass="23437">MIRLVIVDDHAIVRSGLRQIAQTDGGINVVGDAADSGELLDLLRKTETDVILMDISMPGKSGLDALKQVRERWPKMAVLMLSMYPEDQYAVRCVKAGASGYLHKNSPPETVLEAIHTVSRGKKYITPELAEQLASHLSQGDERPPHELLSDREYQTMSMIASGRTLTQIAEEMSLSPKTVSVYRARLLEKMKLKNNSELTHYALKHKLVE</sequence>
<keyword evidence="7" id="KW-1185">Reference proteome</keyword>
<evidence type="ECO:0000256" key="2">
    <source>
        <dbReference type="ARBA" id="ARBA00023125"/>
    </source>
</evidence>
<dbReference type="PRINTS" id="PR00038">
    <property type="entry name" value="HTHLUXR"/>
</dbReference>
<dbReference type="Pfam" id="PF00196">
    <property type="entry name" value="GerE"/>
    <property type="match status" value="1"/>
</dbReference>
<evidence type="ECO:0000259" key="4">
    <source>
        <dbReference type="PROSITE" id="PS50043"/>
    </source>
</evidence>
<dbReference type="PANTHER" id="PTHR43214">
    <property type="entry name" value="TWO-COMPONENT RESPONSE REGULATOR"/>
    <property type="match status" value="1"/>
</dbReference>
<dbReference type="SMART" id="SM00448">
    <property type="entry name" value="REC"/>
    <property type="match status" value="1"/>
</dbReference>